<evidence type="ECO:0000256" key="1">
    <source>
        <dbReference type="SAM" id="Phobius"/>
    </source>
</evidence>
<dbReference type="RefSeq" id="WP_229925800.1">
    <property type="nucleotide sequence ID" value="NZ_BNBT01000067.1"/>
</dbReference>
<accession>A0A918ZTH4</accession>
<name>A0A918ZTH4_9ACTN</name>
<sequence length="71" mass="7459">MKLTINMAVLLAVVLVLLIRRKVQARSRADQTMTLAVAVIFGVLIAPTDLGQGILDTTGDLARTISDAGAP</sequence>
<keyword evidence="3" id="KW-1185">Reference proteome</keyword>
<reference evidence="2" key="2">
    <citation type="submission" date="2020-09" db="EMBL/GenBank/DDBJ databases">
        <authorList>
            <person name="Sun Q."/>
            <person name="Ohkuma M."/>
        </authorList>
    </citation>
    <scope>NUCLEOTIDE SEQUENCE</scope>
    <source>
        <strain evidence="2">JCM 4784</strain>
    </source>
</reference>
<gene>
    <name evidence="2" type="ORF">GCM10018785_42700</name>
</gene>
<feature type="transmembrane region" description="Helical" evidence="1">
    <location>
        <begin position="35"/>
        <end position="55"/>
    </location>
</feature>
<evidence type="ECO:0000313" key="3">
    <source>
        <dbReference type="Proteomes" id="UP000608024"/>
    </source>
</evidence>
<dbReference type="EMBL" id="BNBT01000067">
    <property type="protein sequence ID" value="GHE69620.1"/>
    <property type="molecule type" value="Genomic_DNA"/>
</dbReference>
<proteinExistence type="predicted"/>
<dbReference type="AlphaFoldDB" id="A0A918ZTH4"/>
<protein>
    <submittedName>
        <fullName evidence="2">Uncharacterized protein</fullName>
    </submittedName>
</protein>
<organism evidence="2 3">
    <name type="scientific">Streptomyces longispororuber</name>
    <dbReference type="NCBI Taxonomy" id="68230"/>
    <lineage>
        <taxon>Bacteria</taxon>
        <taxon>Bacillati</taxon>
        <taxon>Actinomycetota</taxon>
        <taxon>Actinomycetes</taxon>
        <taxon>Kitasatosporales</taxon>
        <taxon>Streptomycetaceae</taxon>
        <taxon>Streptomyces</taxon>
    </lineage>
</organism>
<keyword evidence="1" id="KW-0472">Membrane</keyword>
<reference evidence="2" key="1">
    <citation type="journal article" date="2014" name="Int. J. Syst. Evol. Microbiol.">
        <title>Complete genome sequence of Corynebacterium casei LMG S-19264T (=DSM 44701T), isolated from a smear-ripened cheese.</title>
        <authorList>
            <consortium name="US DOE Joint Genome Institute (JGI-PGF)"/>
            <person name="Walter F."/>
            <person name="Albersmeier A."/>
            <person name="Kalinowski J."/>
            <person name="Ruckert C."/>
        </authorList>
    </citation>
    <scope>NUCLEOTIDE SEQUENCE</scope>
    <source>
        <strain evidence="2">JCM 4784</strain>
    </source>
</reference>
<keyword evidence="1" id="KW-1133">Transmembrane helix</keyword>
<keyword evidence="1" id="KW-0812">Transmembrane</keyword>
<comment type="caution">
    <text evidence="2">The sequence shown here is derived from an EMBL/GenBank/DDBJ whole genome shotgun (WGS) entry which is preliminary data.</text>
</comment>
<evidence type="ECO:0000313" key="2">
    <source>
        <dbReference type="EMBL" id="GHE69620.1"/>
    </source>
</evidence>
<dbReference type="Proteomes" id="UP000608024">
    <property type="component" value="Unassembled WGS sequence"/>
</dbReference>